<dbReference type="GO" id="GO:0006950">
    <property type="term" value="P:response to stress"/>
    <property type="evidence" value="ECO:0007669"/>
    <property type="project" value="UniProtKB-ARBA"/>
</dbReference>
<reference evidence="2 3" key="1">
    <citation type="journal article" date="2016" name="Genome Biol. Evol.">
        <title>Divergent and convergent evolution of fungal pathogenicity.</title>
        <authorList>
            <person name="Shang Y."/>
            <person name="Xiao G."/>
            <person name="Zheng P."/>
            <person name="Cen K."/>
            <person name="Zhan S."/>
            <person name="Wang C."/>
        </authorList>
    </citation>
    <scope>NUCLEOTIDE SEQUENCE [LARGE SCALE GENOMIC DNA]</scope>
    <source>
        <strain evidence="2 3">ARSEF 7405</strain>
    </source>
</reference>
<organism evidence="2 3">
    <name type="scientific">Ascosphaera apis ARSEF 7405</name>
    <dbReference type="NCBI Taxonomy" id="392613"/>
    <lineage>
        <taxon>Eukaryota</taxon>
        <taxon>Fungi</taxon>
        <taxon>Dikarya</taxon>
        <taxon>Ascomycota</taxon>
        <taxon>Pezizomycotina</taxon>
        <taxon>Eurotiomycetes</taxon>
        <taxon>Eurotiomycetidae</taxon>
        <taxon>Onygenales</taxon>
        <taxon>Ascosphaeraceae</taxon>
        <taxon>Ascosphaera</taxon>
    </lineage>
</organism>
<keyword evidence="1" id="KW-0175">Coiled coil</keyword>
<feature type="coiled-coil region" evidence="1">
    <location>
        <begin position="217"/>
        <end position="244"/>
    </location>
</feature>
<evidence type="ECO:0000313" key="2">
    <source>
        <dbReference type="EMBL" id="KZZ90325.1"/>
    </source>
</evidence>
<dbReference type="AlphaFoldDB" id="A0A167XPQ4"/>
<proteinExistence type="predicted"/>
<keyword evidence="3" id="KW-1185">Reference proteome</keyword>
<evidence type="ECO:0000256" key="1">
    <source>
        <dbReference type="SAM" id="Coils"/>
    </source>
</evidence>
<protein>
    <submittedName>
        <fullName evidence="2">Uncharacterized protein</fullName>
    </submittedName>
</protein>
<dbReference type="EMBL" id="AZGZ01000017">
    <property type="protein sequence ID" value="KZZ90325.1"/>
    <property type="molecule type" value="Genomic_DNA"/>
</dbReference>
<dbReference type="VEuPathDB" id="FungiDB:AAP_03855"/>
<accession>A0A167XPQ4</accession>
<gene>
    <name evidence="2" type="ORF">AAP_03855</name>
</gene>
<dbReference type="OrthoDB" id="860at2759"/>
<sequence>MSTQTSREEACVQTLAKLADKQIKFTIPKALATDFDRNEPEGLFYLFKTLNDTFFGGVFKRGLNLKLEWADGEPGTAYETFGLTRARGAVISKNRRTIMITITLNRDLCSVDTCDREGKALAALIHQMGHAYFLLRCGAKDGTNIHDEHFKALMVSISDIIYPYESEVAAFLLMSIGKDNKLESGNPEDHCEWHDHPDMRPVFPRRAILGQEIAGVHKRAEELAEKLIQDQKEEERMKKRARIKEFFSFTNRKEDD</sequence>
<name>A0A167XPQ4_9EURO</name>
<evidence type="ECO:0000313" key="3">
    <source>
        <dbReference type="Proteomes" id="UP000242877"/>
    </source>
</evidence>
<comment type="caution">
    <text evidence="2">The sequence shown here is derived from an EMBL/GenBank/DDBJ whole genome shotgun (WGS) entry which is preliminary data.</text>
</comment>
<dbReference type="Proteomes" id="UP000242877">
    <property type="component" value="Unassembled WGS sequence"/>
</dbReference>